<dbReference type="InterPro" id="IPR036852">
    <property type="entry name" value="Peptidase_S8/S53_dom_sf"/>
</dbReference>
<dbReference type="SUPFAM" id="SSF49785">
    <property type="entry name" value="Galactose-binding domain-like"/>
    <property type="match status" value="1"/>
</dbReference>
<keyword evidence="9 12" id="KW-0720">Serine protease</keyword>
<dbReference type="Gene3D" id="2.150.10.10">
    <property type="entry name" value="Serralysin-like metalloprotease, C-terminal"/>
    <property type="match status" value="3"/>
</dbReference>
<dbReference type="PRINTS" id="PR00723">
    <property type="entry name" value="SUBTILISIN"/>
</dbReference>
<dbReference type="InterPro" id="IPR001343">
    <property type="entry name" value="Hemolysn_Ca-bd"/>
</dbReference>
<dbReference type="PANTHER" id="PTHR42884:SF14">
    <property type="entry name" value="NEUROENDOCRINE CONVERTASE 1"/>
    <property type="match status" value="1"/>
</dbReference>
<dbReference type="EMBL" id="JAFBCY010000002">
    <property type="protein sequence ID" value="MBM7851414.1"/>
    <property type="molecule type" value="Genomic_DNA"/>
</dbReference>
<dbReference type="Gene3D" id="3.40.50.200">
    <property type="entry name" value="Peptidase S8/S53 domain"/>
    <property type="match status" value="1"/>
</dbReference>
<dbReference type="GO" id="GO:0005615">
    <property type="term" value="C:extracellular space"/>
    <property type="evidence" value="ECO:0007669"/>
    <property type="project" value="InterPro"/>
</dbReference>
<keyword evidence="4" id="KW-0964">Secreted</keyword>
<evidence type="ECO:0000256" key="6">
    <source>
        <dbReference type="ARBA" id="ARBA00022729"/>
    </source>
</evidence>
<evidence type="ECO:0000313" key="16">
    <source>
        <dbReference type="Proteomes" id="UP000758856"/>
    </source>
</evidence>
<organism evidence="14 17">
    <name type="scientific">Methylopila capsulata</name>
    <dbReference type="NCBI Taxonomy" id="61654"/>
    <lineage>
        <taxon>Bacteria</taxon>
        <taxon>Pseudomonadati</taxon>
        <taxon>Pseudomonadota</taxon>
        <taxon>Alphaproteobacteria</taxon>
        <taxon>Hyphomicrobiales</taxon>
        <taxon>Methylopilaceae</taxon>
        <taxon>Methylopila</taxon>
    </lineage>
</organism>
<evidence type="ECO:0000259" key="13">
    <source>
        <dbReference type="PROSITE" id="PS51829"/>
    </source>
</evidence>
<evidence type="ECO:0000313" key="17">
    <source>
        <dbReference type="Proteomes" id="UP001143400"/>
    </source>
</evidence>
<reference evidence="14" key="1">
    <citation type="journal article" date="2014" name="Int. J. Syst. Evol. Microbiol.">
        <title>Complete genome sequence of Corynebacterium casei LMG S-19264T (=DSM 44701T), isolated from a smear-ripened cheese.</title>
        <authorList>
            <consortium name="US DOE Joint Genome Institute (JGI-PGF)"/>
            <person name="Walter F."/>
            <person name="Albersmeier A."/>
            <person name="Kalinowski J."/>
            <person name="Ruckert C."/>
        </authorList>
    </citation>
    <scope>NUCLEOTIDE SEQUENCE</scope>
    <source>
        <strain evidence="14">VKM B-1606</strain>
    </source>
</reference>
<feature type="active site" description="Charge relay system" evidence="11 12">
    <location>
        <position position="49"/>
    </location>
</feature>
<keyword evidence="6" id="KW-0732">Signal</keyword>
<dbReference type="EMBL" id="BSFF01000001">
    <property type="protein sequence ID" value="GLK54471.1"/>
    <property type="molecule type" value="Genomic_DNA"/>
</dbReference>
<dbReference type="Gene3D" id="2.60.120.260">
    <property type="entry name" value="Galactose-binding domain-like"/>
    <property type="match status" value="1"/>
</dbReference>
<name>A0A9W6ISU8_9HYPH</name>
<keyword evidence="7" id="KW-0677">Repeat</keyword>
<dbReference type="PANTHER" id="PTHR42884">
    <property type="entry name" value="PROPROTEIN CONVERTASE SUBTILISIN/KEXIN-RELATED"/>
    <property type="match status" value="1"/>
</dbReference>
<dbReference type="SUPFAM" id="SSF51120">
    <property type="entry name" value="beta-Roll"/>
    <property type="match status" value="4"/>
</dbReference>
<sequence length="1031" mass="105546">MAEAPLPLPTDALFDDQWHLHETNEGYDLNVLGAWNDYTGAGVAVWVFDDGFDTRHRDLKPNYDRTLDYDYLQRSGDASPGYAADAHGTAVMGLIGAARNGSGAVGVAYDATLVGLRGYSDSPSSSDTIYDYVANLSEGLADAAANDADVLNVSNGYAAYFDIEDAAGNRFGDAIVAAAAEAVETGRGGLGLNIVKAAGNYGELRFNTGMTAVENDPHMIVVGAVERTGDVSSFTTRGSNLLVSAFGTSGEVVTTDRTGAAGYAGADSFSAFAGTSAAAPMVSGVVALMLEANPLLGWRDVADILAYSARHVGGAIGGAMVGAETSRWTENGGSHWNGGGLHHSNDYGFGLVDATAATRLAEHWTTAAEAETSANDAILDQAMRSNARILLTRGDVTTLSTSINADLTIDYSQVTVTFDSYALANAKNLRVTLISPDGVSSVLHSGALDPADLPSEWTFTTQAFRGDEVRGSWKVAIQNSNSATGYFTVTDVDIRHVGATGASEAFRDTYVFTDELGDVATTARRSLIDKDGGIDTLNAAAVTSHSTLDLSFGGRSTIDGVVVVTKAEIENAIGGDGDDTLIGNAARNVLIGGRGDDVYVVDSAQDAVRENAGQGVDLVRSAVSLRLGEHVENLTLTGASALVGYGNDAANALTGNDGANRLEGLGGNDTLDGGAGKDLLIGGDGDDVYLLAEADDVTREAADGGTDAVVAWVTTTLAANVENLTLVGSGALAGVGNDLANILNGGDGANRLDGRSGADLMTGGMGDDVYVVDDALDQVRENADAGFDTVETSASLTLAANVEKLVLTGEEALSGTGNLLANTLIGNAAANRLDGGAGVDTMSGGLGDDVYVVDNALDQVRESAGAGFDTVETTRSIALAANIEKLVFAGSANLSGVGNSLGNVVVGNAGANLIDGRGGSDTLTGGDGADIFLFSDRPNGVSIDLVTDFDVVADTLRLDDAVFAGLGPGRLAAAAFALGTQAADATDRILYDPTAGGLYFDRDGSAATYAAVRFATLGAELDLTWRDVVVV</sequence>
<comment type="similarity">
    <text evidence="3">Belongs to the peptidase S8 family. Furin subfamily.</text>
</comment>
<feature type="domain" description="P/Homo B" evidence="13">
    <location>
        <begin position="366"/>
        <end position="505"/>
    </location>
</feature>
<dbReference type="InterPro" id="IPR011049">
    <property type="entry name" value="Serralysin-like_metalloprot_C"/>
</dbReference>
<keyword evidence="16" id="KW-1185">Reference proteome</keyword>
<dbReference type="InterPro" id="IPR018511">
    <property type="entry name" value="Hemolysin-typ_Ca-bd_CS"/>
</dbReference>
<proteinExistence type="inferred from homology"/>
<comment type="caution">
    <text evidence="14">The sequence shown here is derived from an EMBL/GenBank/DDBJ whole genome shotgun (WGS) entry which is preliminary data.</text>
</comment>
<dbReference type="GO" id="GO:0016485">
    <property type="term" value="P:protein processing"/>
    <property type="evidence" value="ECO:0007669"/>
    <property type="project" value="TreeGrafter"/>
</dbReference>
<reference evidence="14" key="3">
    <citation type="submission" date="2023-01" db="EMBL/GenBank/DDBJ databases">
        <authorList>
            <person name="Sun Q."/>
            <person name="Evtushenko L."/>
        </authorList>
    </citation>
    <scope>NUCLEOTIDE SEQUENCE</scope>
    <source>
        <strain evidence="14">VKM B-1606</strain>
    </source>
</reference>
<keyword evidence="5 12" id="KW-0645">Protease</keyword>
<comment type="subcellular location">
    <subcellularLocation>
        <location evidence="2">Secreted</location>
    </subcellularLocation>
</comment>
<dbReference type="GO" id="GO:0005737">
    <property type="term" value="C:cytoplasm"/>
    <property type="evidence" value="ECO:0007669"/>
    <property type="project" value="UniProtKB-ARBA"/>
</dbReference>
<comment type="cofactor">
    <cofactor evidence="1">
        <name>Ca(2+)</name>
        <dbReference type="ChEBI" id="CHEBI:29108"/>
    </cofactor>
</comment>
<dbReference type="SUPFAM" id="SSF52743">
    <property type="entry name" value="Subtilisin-like"/>
    <property type="match status" value="1"/>
</dbReference>
<evidence type="ECO:0000256" key="10">
    <source>
        <dbReference type="ARBA" id="ARBA00022837"/>
    </source>
</evidence>
<feature type="active site" description="Charge relay system" evidence="11 12">
    <location>
        <position position="276"/>
    </location>
</feature>
<dbReference type="GO" id="GO:0016020">
    <property type="term" value="C:membrane"/>
    <property type="evidence" value="ECO:0007669"/>
    <property type="project" value="TreeGrafter"/>
</dbReference>
<evidence type="ECO:0000256" key="2">
    <source>
        <dbReference type="ARBA" id="ARBA00004613"/>
    </source>
</evidence>
<protein>
    <submittedName>
        <fullName evidence="15">Ca2+-binding RTX toxin-like protein</fullName>
    </submittedName>
</protein>
<evidence type="ECO:0000313" key="14">
    <source>
        <dbReference type="EMBL" id="GLK54471.1"/>
    </source>
</evidence>
<dbReference type="GO" id="GO:0012505">
    <property type="term" value="C:endomembrane system"/>
    <property type="evidence" value="ECO:0007669"/>
    <property type="project" value="UniProtKB-ARBA"/>
</dbReference>
<evidence type="ECO:0000256" key="1">
    <source>
        <dbReference type="ARBA" id="ARBA00001913"/>
    </source>
</evidence>
<dbReference type="PROSITE" id="PS00138">
    <property type="entry name" value="SUBTILASE_SER"/>
    <property type="match status" value="1"/>
</dbReference>
<evidence type="ECO:0000256" key="9">
    <source>
        <dbReference type="ARBA" id="ARBA00022825"/>
    </source>
</evidence>
<evidence type="ECO:0000256" key="7">
    <source>
        <dbReference type="ARBA" id="ARBA00022737"/>
    </source>
</evidence>
<dbReference type="InterPro" id="IPR013858">
    <property type="entry name" value="Peptidase_M10B_C"/>
</dbReference>
<dbReference type="InterPro" id="IPR008979">
    <property type="entry name" value="Galactose-bd-like_sf"/>
</dbReference>
<dbReference type="RefSeq" id="WP_204949837.1">
    <property type="nucleotide sequence ID" value="NZ_BSFF01000001.1"/>
</dbReference>
<dbReference type="PROSITE" id="PS00330">
    <property type="entry name" value="HEMOLYSIN_CALCIUM"/>
    <property type="match status" value="1"/>
</dbReference>
<dbReference type="PROSITE" id="PS51829">
    <property type="entry name" value="P_HOMO_B"/>
    <property type="match status" value="1"/>
</dbReference>
<dbReference type="Pfam" id="PF08548">
    <property type="entry name" value="Peptidase_M10_C"/>
    <property type="match status" value="1"/>
</dbReference>
<reference evidence="15 16" key="2">
    <citation type="submission" date="2021-01" db="EMBL/GenBank/DDBJ databases">
        <title>Genomic Encyclopedia of Type Strains, Phase IV (KMG-IV): sequencing the most valuable type-strain genomes for metagenomic binning, comparative biology and taxonomic classification.</title>
        <authorList>
            <person name="Goeker M."/>
        </authorList>
    </citation>
    <scope>NUCLEOTIDE SEQUENCE [LARGE SCALE GENOMIC DNA]</scope>
    <source>
        <strain evidence="15 16">DSM 6130</strain>
    </source>
</reference>
<dbReference type="Pfam" id="PF01483">
    <property type="entry name" value="P_proprotein"/>
    <property type="match status" value="1"/>
</dbReference>
<dbReference type="InterPro" id="IPR023828">
    <property type="entry name" value="Peptidase_S8_Ser-AS"/>
</dbReference>
<keyword evidence="10" id="KW-0106">Calcium</keyword>
<evidence type="ECO:0000256" key="8">
    <source>
        <dbReference type="ARBA" id="ARBA00022801"/>
    </source>
</evidence>
<dbReference type="InterPro" id="IPR000209">
    <property type="entry name" value="Peptidase_S8/S53_dom"/>
</dbReference>
<dbReference type="GO" id="GO:0005509">
    <property type="term" value="F:calcium ion binding"/>
    <property type="evidence" value="ECO:0007669"/>
    <property type="project" value="InterPro"/>
</dbReference>
<dbReference type="InterPro" id="IPR002884">
    <property type="entry name" value="P_dom"/>
</dbReference>
<dbReference type="InterPro" id="IPR015500">
    <property type="entry name" value="Peptidase_S8_subtilisin-rel"/>
</dbReference>
<keyword evidence="8 12" id="KW-0378">Hydrolase</keyword>
<evidence type="ECO:0000313" key="15">
    <source>
        <dbReference type="EMBL" id="MBM7851414.1"/>
    </source>
</evidence>
<dbReference type="AlphaFoldDB" id="A0A9W6ISU8"/>
<evidence type="ECO:0000256" key="12">
    <source>
        <dbReference type="PROSITE-ProRule" id="PRU01240"/>
    </source>
</evidence>
<evidence type="ECO:0000256" key="5">
    <source>
        <dbReference type="ARBA" id="ARBA00022670"/>
    </source>
</evidence>
<evidence type="ECO:0000256" key="4">
    <source>
        <dbReference type="ARBA" id="ARBA00022525"/>
    </source>
</evidence>
<gene>
    <name evidence="14" type="ORF">GCM10008170_04900</name>
    <name evidence="15" type="ORF">JOD31_001639</name>
</gene>
<dbReference type="CDD" id="cd04059">
    <property type="entry name" value="Peptidases_S8_Protein_convertases_Kexins_Furin-like"/>
    <property type="match status" value="1"/>
</dbReference>
<dbReference type="Proteomes" id="UP001143400">
    <property type="component" value="Unassembled WGS sequence"/>
</dbReference>
<evidence type="ECO:0000256" key="3">
    <source>
        <dbReference type="ARBA" id="ARBA00005325"/>
    </source>
</evidence>
<feature type="active site" description="Charge relay system" evidence="11 12">
    <location>
        <position position="87"/>
    </location>
</feature>
<dbReference type="InterPro" id="IPR034182">
    <property type="entry name" value="Kexin/furin"/>
</dbReference>
<dbReference type="Proteomes" id="UP000758856">
    <property type="component" value="Unassembled WGS sequence"/>
</dbReference>
<dbReference type="GO" id="GO:0004252">
    <property type="term" value="F:serine-type endopeptidase activity"/>
    <property type="evidence" value="ECO:0007669"/>
    <property type="project" value="UniProtKB-UniRule"/>
</dbReference>
<evidence type="ECO:0000256" key="11">
    <source>
        <dbReference type="PIRSR" id="PIRSR615500-1"/>
    </source>
</evidence>
<accession>A0A9W6ISU8</accession>
<dbReference type="Pfam" id="PF00082">
    <property type="entry name" value="Peptidase_S8"/>
    <property type="match status" value="1"/>
</dbReference>
<dbReference type="Pfam" id="PF00353">
    <property type="entry name" value="HemolysinCabind"/>
    <property type="match status" value="5"/>
</dbReference>
<dbReference type="PROSITE" id="PS51892">
    <property type="entry name" value="SUBTILASE"/>
    <property type="match status" value="1"/>
</dbReference>
<dbReference type="PRINTS" id="PR00313">
    <property type="entry name" value="CABNDNGRPT"/>
</dbReference>